<comment type="caution">
    <text evidence="8">The sequence shown here is derived from an EMBL/GenBank/DDBJ whole genome shotgun (WGS) entry which is preliminary data.</text>
</comment>
<dbReference type="SUPFAM" id="SSF57701">
    <property type="entry name" value="Zn2/Cys6 DNA-binding domain"/>
    <property type="match status" value="1"/>
</dbReference>
<keyword evidence="9" id="KW-1185">Reference proteome</keyword>
<dbReference type="PANTHER" id="PTHR31845">
    <property type="entry name" value="FINGER DOMAIN PROTEIN, PUTATIVE-RELATED"/>
    <property type="match status" value="1"/>
</dbReference>
<dbReference type="GO" id="GO:0000976">
    <property type="term" value="F:transcription cis-regulatory region binding"/>
    <property type="evidence" value="ECO:0007669"/>
    <property type="project" value="TreeGrafter"/>
</dbReference>
<protein>
    <recommendedName>
        <fullName evidence="7">Zn(2)-C6 fungal-type domain-containing protein</fullName>
    </recommendedName>
</protein>
<reference evidence="9" key="1">
    <citation type="journal article" date="2020" name="Stud. Mycol.">
        <title>101 Dothideomycetes genomes: A test case for predicting lifestyles and emergence of pathogens.</title>
        <authorList>
            <person name="Haridas S."/>
            <person name="Albert R."/>
            <person name="Binder M."/>
            <person name="Bloem J."/>
            <person name="LaButti K."/>
            <person name="Salamov A."/>
            <person name="Andreopoulos B."/>
            <person name="Baker S."/>
            <person name="Barry K."/>
            <person name="Bills G."/>
            <person name="Bluhm B."/>
            <person name="Cannon C."/>
            <person name="Castanera R."/>
            <person name="Culley D."/>
            <person name="Daum C."/>
            <person name="Ezra D."/>
            <person name="Gonzalez J."/>
            <person name="Henrissat B."/>
            <person name="Kuo A."/>
            <person name="Liang C."/>
            <person name="Lipzen A."/>
            <person name="Lutzoni F."/>
            <person name="Magnuson J."/>
            <person name="Mondo S."/>
            <person name="Nolan M."/>
            <person name="Ohm R."/>
            <person name="Pangilinan J."/>
            <person name="Park H.-J."/>
            <person name="Ramirez L."/>
            <person name="Alfaro M."/>
            <person name="Sun H."/>
            <person name="Tritt A."/>
            <person name="Yoshinaga Y."/>
            <person name="Zwiers L.-H."/>
            <person name="Turgeon B."/>
            <person name="Goodwin S."/>
            <person name="Spatafora J."/>
            <person name="Crous P."/>
            <person name="Grigoriev I."/>
        </authorList>
    </citation>
    <scope>NUCLEOTIDE SEQUENCE [LARGE SCALE GENOMIC DNA]</scope>
    <source>
        <strain evidence="9">CBS 304.66</strain>
    </source>
</reference>
<dbReference type="GO" id="GO:0008270">
    <property type="term" value="F:zinc ion binding"/>
    <property type="evidence" value="ECO:0007669"/>
    <property type="project" value="InterPro"/>
</dbReference>
<keyword evidence="2" id="KW-0805">Transcription regulation</keyword>
<keyword evidence="5" id="KW-0539">Nucleus</keyword>
<gene>
    <name evidence="8" type="ORF">CC78DRAFT_474285</name>
</gene>
<dbReference type="EMBL" id="ML986695">
    <property type="protein sequence ID" value="KAF2259899.1"/>
    <property type="molecule type" value="Genomic_DNA"/>
</dbReference>
<evidence type="ECO:0000256" key="6">
    <source>
        <dbReference type="SAM" id="MobiDB-lite"/>
    </source>
</evidence>
<sequence length="612" mass="69061">MYWHPNSPPQSPTQYYAFQSNQEPNLLPQERTVPSKDSQIAFAATEAVIRNGSKKRRACNECKQQKLRCDLSTLVRRNQDSCSRCNRLSLDCRIDQDFRRKRKRKRSDELEREVDSLRRELSRRSKGSETTNMGEMNVLSSPSVALRTSLDGVISPTSTYVPDYLGATARLYPRNSSIDGSEESMDQMNTIARESKALGNVQLSANQVDELFTMYFTFYHPFLPILDPGRSPAQYYESSALLFWTMVSVASRRIESEPSLLTRLAPCVTNLTWQHIKVPPHSEYVVKSLALLCTWPLPNSSGVEDVTYLWAGAMMNIGILTGLHRPMNPREFSENRVQRSDVDDYERARLWKACKIVAQSVSIGTGLALPIQFDWSLPPGPQTDCPTRTLDPDLSLCLRIETFRTKVSRALSPNMSFPTGLSTPADCFSLLKIFTQELDALEESLPDISSLNRFHILAARLHLHSFSLLEHPSAESYTQRILTLYFAAAALTQHMLDADRAWCILHIAPFAMQRIFVVATCILLRVLGNGYFAAFLDGREGDEMLSEALEAVRKMGWAGDEFMRGVADAVEGLWHGRGKVRGKVGLELVVRDRGSMSVVCDLLARWREWVSG</sequence>
<dbReference type="InterPro" id="IPR001138">
    <property type="entry name" value="Zn2Cys6_DnaBD"/>
</dbReference>
<dbReference type="OrthoDB" id="2341546at2759"/>
<feature type="compositionally biased region" description="Basic and acidic residues" evidence="6">
    <location>
        <begin position="106"/>
        <end position="127"/>
    </location>
</feature>
<dbReference type="SMART" id="SM00066">
    <property type="entry name" value="GAL4"/>
    <property type="match status" value="1"/>
</dbReference>
<dbReference type="GO" id="GO:0005634">
    <property type="term" value="C:nucleus"/>
    <property type="evidence" value="ECO:0007669"/>
    <property type="project" value="UniProtKB-SubCell"/>
</dbReference>
<comment type="subcellular location">
    <subcellularLocation>
        <location evidence="1">Nucleus</location>
    </subcellularLocation>
</comment>
<dbReference type="Gene3D" id="4.10.240.10">
    <property type="entry name" value="Zn(2)-C6 fungal-type DNA-binding domain"/>
    <property type="match status" value="1"/>
</dbReference>
<dbReference type="Proteomes" id="UP000800093">
    <property type="component" value="Unassembled WGS sequence"/>
</dbReference>
<dbReference type="PROSITE" id="PS50048">
    <property type="entry name" value="ZN2_CY6_FUNGAL_2"/>
    <property type="match status" value="1"/>
</dbReference>
<dbReference type="AlphaFoldDB" id="A0A9P4JZ50"/>
<feature type="domain" description="Zn(2)-C6 fungal-type" evidence="7">
    <location>
        <begin position="58"/>
        <end position="94"/>
    </location>
</feature>
<proteinExistence type="predicted"/>
<evidence type="ECO:0000256" key="2">
    <source>
        <dbReference type="ARBA" id="ARBA00023015"/>
    </source>
</evidence>
<keyword evidence="4" id="KW-0804">Transcription</keyword>
<dbReference type="InterPro" id="IPR051089">
    <property type="entry name" value="prtT"/>
</dbReference>
<accession>A0A9P4JZ50</accession>
<dbReference type="PROSITE" id="PS00463">
    <property type="entry name" value="ZN2_CY6_FUNGAL_1"/>
    <property type="match status" value="1"/>
</dbReference>
<keyword evidence="3" id="KW-0238">DNA-binding</keyword>
<dbReference type="CDD" id="cd00067">
    <property type="entry name" value="GAL4"/>
    <property type="match status" value="1"/>
</dbReference>
<evidence type="ECO:0000313" key="8">
    <source>
        <dbReference type="EMBL" id="KAF2259899.1"/>
    </source>
</evidence>
<dbReference type="PANTHER" id="PTHR31845:SF21">
    <property type="entry name" value="REGULATORY PROTEIN LEU3"/>
    <property type="match status" value="1"/>
</dbReference>
<evidence type="ECO:0000256" key="1">
    <source>
        <dbReference type="ARBA" id="ARBA00004123"/>
    </source>
</evidence>
<organism evidence="8 9">
    <name type="scientific">Lojkania enalia</name>
    <dbReference type="NCBI Taxonomy" id="147567"/>
    <lineage>
        <taxon>Eukaryota</taxon>
        <taxon>Fungi</taxon>
        <taxon>Dikarya</taxon>
        <taxon>Ascomycota</taxon>
        <taxon>Pezizomycotina</taxon>
        <taxon>Dothideomycetes</taxon>
        <taxon>Pleosporomycetidae</taxon>
        <taxon>Pleosporales</taxon>
        <taxon>Pleosporales incertae sedis</taxon>
        <taxon>Lojkania</taxon>
    </lineage>
</organism>
<dbReference type="GO" id="GO:0000981">
    <property type="term" value="F:DNA-binding transcription factor activity, RNA polymerase II-specific"/>
    <property type="evidence" value="ECO:0007669"/>
    <property type="project" value="InterPro"/>
</dbReference>
<name>A0A9P4JZ50_9PLEO</name>
<evidence type="ECO:0000313" key="9">
    <source>
        <dbReference type="Proteomes" id="UP000800093"/>
    </source>
</evidence>
<evidence type="ECO:0000259" key="7">
    <source>
        <dbReference type="PROSITE" id="PS50048"/>
    </source>
</evidence>
<evidence type="ECO:0000256" key="4">
    <source>
        <dbReference type="ARBA" id="ARBA00023163"/>
    </source>
</evidence>
<dbReference type="CDD" id="cd12148">
    <property type="entry name" value="fungal_TF_MHR"/>
    <property type="match status" value="1"/>
</dbReference>
<evidence type="ECO:0000256" key="3">
    <source>
        <dbReference type="ARBA" id="ARBA00023125"/>
    </source>
</evidence>
<dbReference type="InterPro" id="IPR036864">
    <property type="entry name" value="Zn2-C6_fun-type_DNA-bd_sf"/>
</dbReference>
<evidence type="ECO:0000256" key="5">
    <source>
        <dbReference type="ARBA" id="ARBA00023242"/>
    </source>
</evidence>
<feature type="region of interest" description="Disordered" evidence="6">
    <location>
        <begin position="101"/>
        <end position="136"/>
    </location>
</feature>
<dbReference type="Pfam" id="PF00172">
    <property type="entry name" value="Zn_clus"/>
    <property type="match status" value="1"/>
</dbReference>